<reference evidence="2 3" key="1">
    <citation type="submission" date="2019-06" db="EMBL/GenBank/DDBJ databases">
        <authorList>
            <person name="Li J."/>
        </authorList>
    </citation>
    <scope>NUCLEOTIDE SEQUENCE [LARGE SCALE GENOMIC DNA]</scope>
    <source>
        <strain evidence="2 3">LMG 28165</strain>
    </source>
</reference>
<sequence length="219" mass="23080">MFAAATFAFADSINALLIAVIVGVGIMLPRGQYKKVTPLLIAGDWMGVFVLSLITMRIFVGLAAVVRRTLESPIFGMVLIALGVVTALLTLRSRPTGEPSPLVQRLLEPLQQPTAKTFFTGMVLGLVQSITSVPFFGGIAVLAGGDFSNLVRYGGMFAYASVALSLPTAVAIGVGYVRRKPHSQVGQAFTWARNNPATVSKVGGYVVATFLVGLGIAHL</sequence>
<dbReference type="EMBL" id="VDHJ01000001">
    <property type="protein sequence ID" value="TNM00454.1"/>
    <property type="molecule type" value="Genomic_DNA"/>
</dbReference>
<feature type="transmembrane region" description="Helical" evidence="1">
    <location>
        <begin position="72"/>
        <end position="91"/>
    </location>
</feature>
<evidence type="ECO:0000256" key="1">
    <source>
        <dbReference type="SAM" id="Phobius"/>
    </source>
</evidence>
<evidence type="ECO:0000313" key="2">
    <source>
        <dbReference type="EMBL" id="TNM00454.1"/>
    </source>
</evidence>
<feature type="transmembrane region" description="Helical" evidence="1">
    <location>
        <begin position="198"/>
        <end position="217"/>
    </location>
</feature>
<keyword evidence="1" id="KW-0472">Membrane</keyword>
<dbReference type="RefSeq" id="WP_139464452.1">
    <property type="nucleotide sequence ID" value="NZ_VDHJ01000001.1"/>
</dbReference>
<name>A0A5C4U6R9_9CORY</name>
<dbReference type="OrthoDB" id="4375110at2"/>
<feature type="transmembrane region" description="Helical" evidence="1">
    <location>
        <begin position="118"/>
        <end position="144"/>
    </location>
</feature>
<proteinExistence type="predicted"/>
<organism evidence="2 3">
    <name type="scientific">Corynebacterium tapiri</name>
    <dbReference type="NCBI Taxonomy" id="1448266"/>
    <lineage>
        <taxon>Bacteria</taxon>
        <taxon>Bacillati</taxon>
        <taxon>Actinomycetota</taxon>
        <taxon>Actinomycetes</taxon>
        <taxon>Mycobacteriales</taxon>
        <taxon>Corynebacteriaceae</taxon>
        <taxon>Corynebacterium</taxon>
    </lineage>
</organism>
<keyword evidence="1" id="KW-0812">Transmembrane</keyword>
<feature type="transmembrane region" description="Helical" evidence="1">
    <location>
        <begin position="6"/>
        <end position="28"/>
    </location>
</feature>
<protein>
    <recommendedName>
        <fullName evidence="4">GAP family protein</fullName>
    </recommendedName>
</protein>
<dbReference type="Proteomes" id="UP000312032">
    <property type="component" value="Unassembled WGS sequence"/>
</dbReference>
<dbReference type="AlphaFoldDB" id="A0A5C4U6R9"/>
<evidence type="ECO:0008006" key="4">
    <source>
        <dbReference type="Google" id="ProtNLM"/>
    </source>
</evidence>
<comment type="caution">
    <text evidence="2">The sequence shown here is derived from an EMBL/GenBank/DDBJ whole genome shotgun (WGS) entry which is preliminary data.</text>
</comment>
<feature type="transmembrane region" description="Helical" evidence="1">
    <location>
        <begin position="40"/>
        <end position="66"/>
    </location>
</feature>
<accession>A0A5C4U6R9</accession>
<evidence type="ECO:0000313" key="3">
    <source>
        <dbReference type="Proteomes" id="UP000312032"/>
    </source>
</evidence>
<keyword evidence="1" id="KW-1133">Transmembrane helix</keyword>
<gene>
    <name evidence="2" type="ORF">FHE74_00440</name>
</gene>
<keyword evidence="3" id="KW-1185">Reference proteome</keyword>
<feature type="transmembrane region" description="Helical" evidence="1">
    <location>
        <begin position="156"/>
        <end position="177"/>
    </location>
</feature>